<evidence type="ECO:0000256" key="4">
    <source>
        <dbReference type="ARBA" id="ARBA00022548"/>
    </source>
</evidence>
<keyword evidence="10" id="KW-1015">Disulfide bond</keyword>
<feature type="transmembrane region" description="Helical" evidence="15">
    <location>
        <begin position="582"/>
        <end position="601"/>
    </location>
</feature>
<dbReference type="PANTHER" id="PTHR45727">
    <property type="entry name" value="NPC INTRACELLULAR CHOLESTEROL TRANSPORTER 1"/>
    <property type="match status" value="1"/>
</dbReference>
<proteinExistence type="inferred from homology"/>
<keyword evidence="13" id="KW-0753">Steroid metabolism</keyword>
<keyword evidence="11" id="KW-1207">Sterol metabolism</keyword>
<protein>
    <submittedName>
        <fullName evidence="18">SSD domain-containing protein</fullName>
    </submittedName>
</protein>
<comment type="similarity">
    <text evidence="2">Belongs to the patched family.</text>
</comment>
<name>A0A915HZ61_ROMCU</name>
<evidence type="ECO:0000259" key="16">
    <source>
        <dbReference type="PROSITE" id="PS50156"/>
    </source>
</evidence>
<evidence type="ECO:0000256" key="12">
    <source>
        <dbReference type="ARBA" id="ARBA00023180"/>
    </source>
</evidence>
<keyword evidence="3" id="KW-0813">Transport</keyword>
<comment type="catalytic activity">
    <reaction evidence="14">
        <text>cholesterol(in) = cholesterol(out)</text>
        <dbReference type="Rhea" id="RHEA:39747"/>
        <dbReference type="ChEBI" id="CHEBI:16113"/>
    </reaction>
</comment>
<dbReference type="PANTHER" id="PTHR45727:SF2">
    <property type="entry name" value="NPC INTRACELLULAR CHOLESTEROL TRANSPORTER 1"/>
    <property type="match status" value="1"/>
</dbReference>
<evidence type="ECO:0000256" key="2">
    <source>
        <dbReference type="ARBA" id="ARBA00005585"/>
    </source>
</evidence>
<dbReference type="FunFam" id="1.20.1640.10:FF:000010">
    <property type="entry name" value="NPC intracellular cholesterol transporter 1"/>
    <property type="match status" value="1"/>
</dbReference>
<evidence type="ECO:0000313" key="18">
    <source>
        <dbReference type="WBParaSite" id="nRc.2.0.1.t07175-RA"/>
    </source>
</evidence>
<dbReference type="GO" id="GO:0030299">
    <property type="term" value="P:intestinal cholesterol absorption"/>
    <property type="evidence" value="ECO:0007669"/>
    <property type="project" value="TreeGrafter"/>
</dbReference>
<feature type="transmembrane region" description="Helical" evidence="15">
    <location>
        <begin position="79"/>
        <end position="103"/>
    </location>
</feature>
<reference evidence="18" key="1">
    <citation type="submission" date="2022-11" db="UniProtKB">
        <authorList>
            <consortium name="WormBaseParasite"/>
        </authorList>
    </citation>
    <scope>IDENTIFICATION</scope>
</reference>
<dbReference type="Proteomes" id="UP000887565">
    <property type="component" value="Unplaced"/>
</dbReference>
<evidence type="ECO:0000256" key="7">
    <source>
        <dbReference type="ARBA" id="ARBA00022989"/>
    </source>
</evidence>
<comment type="subcellular location">
    <subcellularLocation>
        <location evidence="1">Endomembrane system</location>
        <topology evidence="1">Multi-pass membrane protein</topology>
    </subcellularLocation>
</comment>
<feature type="transmembrane region" description="Helical" evidence="15">
    <location>
        <begin position="684"/>
        <end position="707"/>
    </location>
</feature>
<dbReference type="FunFam" id="1.20.1640.10:FF:000008">
    <property type="entry name" value="NPC intracellular cholesterol transporter 1"/>
    <property type="match status" value="1"/>
</dbReference>
<evidence type="ECO:0000256" key="1">
    <source>
        <dbReference type="ARBA" id="ARBA00004127"/>
    </source>
</evidence>
<evidence type="ECO:0000256" key="6">
    <source>
        <dbReference type="ARBA" id="ARBA00022729"/>
    </source>
</evidence>
<dbReference type="Pfam" id="PF12349">
    <property type="entry name" value="Sterol-sensing"/>
    <property type="match status" value="1"/>
</dbReference>
<dbReference type="SUPFAM" id="SSF82866">
    <property type="entry name" value="Multidrug efflux transporter AcrB transmembrane domain"/>
    <property type="match status" value="2"/>
</dbReference>
<evidence type="ECO:0000313" key="17">
    <source>
        <dbReference type="Proteomes" id="UP000887565"/>
    </source>
</evidence>
<dbReference type="GO" id="GO:0005886">
    <property type="term" value="C:plasma membrane"/>
    <property type="evidence" value="ECO:0007669"/>
    <property type="project" value="TreeGrafter"/>
</dbReference>
<dbReference type="InterPro" id="IPR000731">
    <property type="entry name" value="SSD"/>
</dbReference>
<feature type="transmembrane region" description="Helical" evidence="15">
    <location>
        <begin position="187"/>
        <end position="210"/>
    </location>
</feature>
<keyword evidence="8" id="KW-0443">Lipid metabolism</keyword>
<dbReference type="GO" id="GO:0015485">
    <property type="term" value="F:cholesterol binding"/>
    <property type="evidence" value="ECO:0007669"/>
    <property type="project" value="TreeGrafter"/>
</dbReference>
<keyword evidence="17" id="KW-1185">Reference proteome</keyword>
<feature type="transmembrane region" description="Helical" evidence="15">
    <location>
        <begin position="333"/>
        <end position="351"/>
    </location>
</feature>
<keyword evidence="6" id="KW-0732">Signal</keyword>
<accession>A0A915HZ61</accession>
<keyword evidence="7 15" id="KW-1133">Transmembrane helix</keyword>
<evidence type="ECO:0000256" key="3">
    <source>
        <dbReference type="ARBA" id="ARBA00022448"/>
    </source>
</evidence>
<evidence type="ECO:0000256" key="5">
    <source>
        <dbReference type="ARBA" id="ARBA00022692"/>
    </source>
</evidence>
<dbReference type="GO" id="GO:0042632">
    <property type="term" value="P:cholesterol homeostasis"/>
    <property type="evidence" value="ECO:0007669"/>
    <property type="project" value="TreeGrafter"/>
</dbReference>
<sequence length="758" mass="85188">MFVFIEKFISFMKSYQSRNFTFAFMSERSIQDEITRESQSDVATILISYVVMFLYIAFSLGQYNVYKGQLLYFLVQSKIVLGIAGVLIVMLSVTASVGFFAAMGIPATLIVIEVVPFLVLAVGVDNIFILVQAYQRDRPPKNEHVEDRIGRICGEVIPTMLLSSLSECFCFLLGALSTMPAVRTFSLYAGMAIFFDFFLQVTCFVALFTADVKRQEDNRLELCCCVRLAPPEKIATPTAGGQQQVAIAETHGEGMLFSLIRDYYAPFLLQNWVRYIVSLKDIYGHNFFHHFKLFMKLVLFLIWMSTSLFFMGKIDVGLDQALSMPEDSYVLRYFHYMTSYLSVGPPVYFVVRGKLDYSKRENQNLICGSSGCKYDSLVGQIYTASLWSNRSYIAQPAQSWLDDYFDWLRPVGNPPCCRIYSFDNSTFCPSTVINGTCKSCNVPYIAGRPSSSQFYQHLPAYLEDNPGFKCAKGGHAAYSSSLKFSGNKREVIGTNFMTYHTVLKTSQEYTDALRNARAIAENITKTIGRQDIEVFPYSVFYVFYEQYLTVVHDAIVQLVFSLVAIFFVATVLLGLDPWSAAMIVATIILILINLMGLMYFWSISFNAVSLVNAVMSVGISVEFCAHLVRSFKNTAGRNRIERAKQSLSTMGSSVLSGITLTKFGGIVVLAFSHSQIFQVFYFRMYMGIVFIGAMHGLIFLPVLLSFFGPSLSKHKFSNGFKTMTGKHPFMRERPRSLTSAASLVPENSDANAQQGNVV</sequence>
<dbReference type="InterPro" id="IPR053958">
    <property type="entry name" value="HMGCR/SNAP/NPC1-like_SSD"/>
</dbReference>
<evidence type="ECO:0000256" key="9">
    <source>
        <dbReference type="ARBA" id="ARBA00023136"/>
    </source>
</evidence>
<feature type="transmembrane region" description="Helical" evidence="15">
    <location>
        <begin position="109"/>
        <end position="131"/>
    </location>
</feature>
<dbReference type="AlphaFoldDB" id="A0A915HZ61"/>
<keyword evidence="4" id="KW-0153">Cholesterol metabolism</keyword>
<dbReference type="WBParaSite" id="nRc.2.0.1.t07175-RA">
    <property type="protein sequence ID" value="nRc.2.0.1.t07175-RA"/>
    <property type="gene ID" value="nRc.2.0.1.g07175"/>
</dbReference>
<feature type="transmembrane region" description="Helical" evidence="15">
    <location>
        <begin position="293"/>
        <end position="313"/>
    </location>
</feature>
<dbReference type="GO" id="GO:0030301">
    <property type="term" value="P:cholesterol transport"/>
    <property type="evidence" value="ECO:0007669"/>
    <property type="project" value="UniProtKB-ARBA"/>
</dbReference>
<dbReference type="GO" id="GO:0012505">
    <property type="term" value="C:endomembrane system"/>
    <property type="evidence" value="ECO:0007669"/>
    <property type="project" value="UniProtKB-SubCell"/>
</dbReference>
<evidence type="ECO:0000256" key="11">
    <source>
        <dbReference type="ARBA" id="ARBA00023166"/>
    </source>
</evidence>
<organism evidence="17 18">
    <name type="scientific">Romanomermis culicivorax</name>
    <name type="common">Nematode worm</name>
    <dbReference type="NCBI Taxonomy" id="13658"/>
    <lineage>
        <taxon>Eukaryota</taxon>
        <taxon>Metazoa</taxon>
        <taxon>Ecdysozoa</taxon>
        <taxon>Nematoda</taxon>
        <taxon>Enoplea</taxon>
        <taxon>Dorylaimia</taxon>
        <taxon>Mermithida</taxon>
        <taxon>Mermithoidea</taxon>
        <taxon>Mermithidae</taxon>
        <taxon>Romanomermis</taxon>
    </lineage>
</organism>
<feature type="domain" description="SSD" evidence="16">
    <location>
        <begin position="41"/>
        <end position="210"/>
    </location>
</feature>
<keyword evidence="9 15" id="KW-0472">Membrane</keyword>
<evidence type="ECO:0000256" key="15">
    <source>
        <dbReference type="SAM" id="Phobius"/>
    </source>
</evidence>
<evidence type="ECO:0000256" key="8">
    <source>
        <dbReference type="ARBA" id="ARBA00023098"/>
    </source>
</evidence>
<evidence type="ECO:0000256" key="10">
    <source>
        <dbReference type="ARBA" id="ARBA00023157"/>
    </source>
</evidence>
<dbReference type="OMA" id="AICLNER"/>
<feature type="transmembrane region" description="Helical" evidence="15">
    <location>
        <begin position="42"/>
        <end position="58"/>
    </location>
</feature>
<dbReference type="GO" id="GO:0008203">
    <property type="term" value="P:cholesterol metabolic process"/>
    <property type="evidence" value="ECO:0007669"/>
    <property type="project" value="UniProtKB-KW"/>
</dbReference>
<evidence type="ECO:0000256" key="13">
    <source>
        <dbReference type="ARBA" id="ARBA00023221"/>
    </source>
</evidence>
<evidence type="ECO:0000256" key="14">
    <source>
        <dbReference type="ARBA" id="ARBA00034049"/>
    </source>
</evidence>
<feature type="transmembrane region" description="Helical" evidence="15">
    <location>
        <begin position="554"/>
        <end position="575"/>
    </location>
</feature>
<keyword evidence="5 15" id="KW-0812">Transmembrane</keyword>
<keyword evidence="12" id="KW-0325">Glycoprotein</keyword>
<dbReference type="Gene3D" id="1.20.1640.10">
    <property type="entry name" value="Multidrug efflux transporter AcrB transmembrane domain"/>
    <property type="match status" value="2"/>
</dbReference>
<dbReference type="PROSITE" id="PS50156">
    <property type="entry name" value="SSD"/>
    <property type="match status" value="1"/>
</dbReference>
<feature type="transmembrane region" description="Helical" evidence="15">
    <location>
        <begin position="649"/>
        <end position="672"/>
    </location>
</feature>